<feature type="region of interest" description="Disordered" evidence="1">
    <location>
        <begin position="476"/>
        <end position="495"/>
    </location>
</feature>
<dbReference type="AlphaFoldDB" id="A0AAE0PH58"/>
<sequence>MANEGQKSLFEAALFPEGLPEELVSALNPNYPEEYVLGSDWVSQDIFADLPVPHTATGDDLPPFNPSTSVNTMTSNNPNIAQQFPNISPNYDIDNNIIPEDNFITPHDNSNLQLDNQLRVQSHPYDYHQSSNPNGNIKGREPSSSSALLLTPRHSPAPAALDQQDQVNTHSPGSVSSSIGPTHGNVTGNHNFTSRPYASPELNKTPAYLPVGSDDSHGSRSPARSDGSHHHIAAANEDSHTYNLGQSVVEHVAPGLPMEDPTADIHEELDEPVVGDPNVAVAEEVETANEETINDGNWDDEASDEEGPANQDSPASIVATKQCEKKTEVNGNKVQCQNLVWQPGSRKCLRCLLNKVSPQTERLIASRHARGVWCCTGCYYAEAPSEGKLCVKCRDKGAVQRALRKRKAQEQADAAAEEARIEAHQSAYLSQVHALPPGQIHGGYGQVHQLSGRAYPSGAVVGSSLHALFGAPGYGQVSQDLRPGQPSGGPTQTTASQQEYHHLNGQDDQPYGTVQQGSLLVAQSNLASDQNHIGYGQSYGSQAGAGAAQTQQPEPYHYESYF</sequence>
<proteinExistence type="predicted"/>
<feature type="region of interest" description="Disordered" evidence="1">
    <location>
        <begin position="286"/>
        <end position="315"/>
    </location>
</feature>
<dbReference type="Proteomes" id="UP001281003">
    <property type="component" value="Unassembled WGS sequence"/>
</dbReference>
<evidence type="ECO:0000313" key="2">
    <source>
        <dbReference type="EMBL" id="KAK3399420.1"/>
    </source>
</evidence>
<feature type="region of interest" description="Disordered" evidence="1">
    <location>
        <begin position="540"/>
        <end position="562"/>
    </location>
</feature>
<feature type="compositionally biased region" description="Acidic residues" evidence="1">
    <location>
        <begin position="286"/>
        <end position="307"/>
    </location>
</feature>
<evidence type="ECO:0000256" key="1">
    <source>
        <dbReference type="SAM" id="MobiDB-lite"/>
    </source>
</evidence>
<keyword evidence="3" id="KW-1185">Reference proteome</keyword>
<dbReference type="EMBL" id="JAUTDP010000005">
    <property type="protein sequence ID" value="KAK3399420.1"/>
    <property type="molecule type" value="Genomic_DNA"/>
</dbReference>
<feature type="compositionally biased region" description="Polar residues" evidence="1">
    <location>
        <begin position="163"/>
        <end position="196"/>
    </location>
</feature>
<feature type="compositionally biased region" description="Low complexity" evidence="1">
    <location>
        <begin position="540"/>
        <end position="552"/>
    </location>
</feature>
<reference evidence="2" key="1">
    <citation type="journal article" date="2023" name="Mol. Phylogenet. Evol.">
        <title>Genome-scale phylogeny and comparative genomics of the fungal order Sordariales.</title>
        <authorList>
            <person name="Hensen N."/>
            <person name="Bonometti L."/>
            <person name="Westerberg I."/>
            <person name="Brannstrom I.O."/>
            <person name="Guillou S."/>
            <person name="Cros-Aarteil S."/>
            <person name="Calhoun S."/>
            <person name="Haridas S."/>
            <person name="Kuo A."/>
            <person name="Mondo S."/>
            <person name="Pangilinan J."/>
            <person name="Riley R."/>
            <person name="LaButti K."/>
            <person name="Andreopoulos B."/>
            <person name="Lipzen A."/>
            <person name="Chen C."/>
            <person name="Yan M."/>
            <person name="Daum C."/>
            <person name="Ng V."/>
            <person name="Clum A."/>
            <person name="Steindorff A."/>
            <person name="Ohm R.A."/>
            <person name="Martin F."/>
            <person name="Silar P."/>
            <person name="Natvig D.O."/>
            <person name="Lalanne C."/>
            <person name="Gautier V."/>
            <person name="Ament-Velasquez S.L."/>
            <person name="Kruys A."/>
            <person name="Hutchinson M.I."/>
            <person name="Powell A.J."/>
            <person name="Barry K."/>
            <person name="Miller A.N."/>
            <person name="Grigoriev I.V."/>
            <person name="Debuchy R."/>
            <person name="Gladieux P."/>
            <person name="Hiltunen Thoren M."/>
            <person name="Johannesson H."/>
        </authorList>
    </citation>
    <scope>NUCLEOTIDE SEQUENCE</scope>
    <source>
        <strain evidence="2">FGSC 1904</strain>
    </source>
</reference>
<reference evidence="2" key="2">
    <citation type="submission" date="2023-07" db="EMBL/GenBank/DDBJ databases">
        <authorList>
            <consortium name="Lawrence Berkeley National Laboratory"/>
            <person name="Haridas S."/>
            <person name="Hensen N."/>
            <person name="Bonometti L."/>
            <person name="Westerberg I."/>
            <person name="Brannstrom I.O."/>
            <person name="Guillou S."/>
            <person name="Cros-Aarteil S."/>
            <person name="Calhoun S."/>
            <person name="Kuo A."/>
            <person name="Mondo S."/>
            <person name="Pangilinan J."/>
            <person name="Riley R."/>
            <person name="LaButti K."/>
            <person name="Andreopoulos B."/>
            <person name="Lipzen A."/>
            <person name="Chen C."/>
            <person name="Yanf M."/>
            <person name="Daum C."/>
            <person name="Ng V."/>
            <person name="Clum A."/>
            <person name="Steindorff A."/>
            <person name="Ohm R."/>
            <person name="Martin F."/>
            <person name="Silar P."/>
            <person name="Natvig D."/>
            <person name="Lalanne C."/>
            <person name="Gautier V."/>
            <person name="Ament-velasquez S.L."/>
            <person name="Kruys A."/>
            <person name="Hutchinson M.I."/>
            <person name="Powell A.J."/>
            <person name="Barry K."/>
            <person name="Miller A.N."/>
            <person name="Grigoriev I.V."/>
            <person name="Debuchy R."/>
            <person name="Gladieux P."/>
            <person name="Thoren M.H."/>
            <person name="Johannesson H."/>
        </authorList>
    </citation>
    <scope>NUCLEOTIDE SEQUENCE</scope>
    <source>
        <strain evidence="2">FGSC 1904</strain>
    </source>
</reference>
<organism evidence="2 3">
    <name type="scientific">Sordaria brevicollis</name>
    <dbReference type="NCBI Taxonomy" id="83679"/>
    <lineage>
        <taxon>Eukaryota</taxon>
        <taxon>Fungi</taxon>
        <taxon>Dikarya</taxon>
        <taxon>Ascomycota</taxon>
        <taxon>Pezizomycotina</taxon>
        <taxon>Sordariomycetes</taxon>
        <taxon>Sordariomycetidae</taxon>
        <taxon>Sordariales</taxon>
        <taxon>Sordariaceae</taxon>
        <taxon>Sordaria</taxon>
    </lineage>
</organism>
<protein>
    <submittedName>
        <fullName evidence="2">Uncharacterized protein</fullName>
    </submittedName>
</protein>
<gene>
    <name evidence="2" type="ORF">B0T20DRAFT_478788</name>
</gene>
<accession>A0AAE0PH58</accession>
<name>A0AAE0PH58_SORBR</name>
<evidence type="ECO:0000313" key="3">
    <source>
        <dbReference type="Proteomes" id="UP001281003"/>
    </source>
</evidence>
<feature type="region of interest" description="Disordered" evidence="1">
    <location>
        <begin position="124"/>
        <end position="228"/>
    </location>
</feature>
<comment type="caution">
    <text evidence="2">The sequence shown here is derived from an EMBL/GenBank/DDBJ whole genome shotgun (WGS) entry which is preliminary data.</text>
</comment>